<evidence type="ECO:0008006" key="4">
    <source>
        <dbReference type="Google" id="ProtNLM"/>
    </source>
</evidence>
<feature type="transmembrane region" description="Helical" evidence="1">
    <location>
        <begin position="9"/>
        <end position="29"/>
    </location>
</feature>
<feature type="transmembrane region" description="Helical" evidence="1">
    <location>
        <begin position="357"/>
        <end position="376"/>
    </location>
</feature>
<feature type="transmembrane region" description="Helical" evidence="1">
    <location>
        <begin position="230"/>
        <end position="249"/>
    </location>
</feature>
<dbReference type="Proteomes" id="UP000017831">
    <property type="component" value="Unassembled WGS sequence"/>
</dbReference>
<keyword evidence="1" id="KW-1133">Transmembrane helix</keyword>
<dbReference type="OrthoDB" id="345571at2"/>
<feature type="transmembrane region" description="Helical" evidence="1">
    <location>
        <begin position="125"/>
        <end position="143"/>
    </location>
</feature>
<keyword evidence="3" id="KW-1185">Reference proteome</keyword>
<dbReference type="PATRIC" id="fig|1121098.3.peg.778"/>
<name>U6RM62_9BACT</name>
<dbReference type="HOGENOM" id="CLU_705670_0_0_10"/>
<accession>U6RM62</accession>
<proteinExistence type="predicted"/>
<feature type="transmembrane region" description="Helical" evidence="1">
    <location>
        <begin position="201"/>
        <end position="218"/>
    </location>
</feature>
<dbReference type="RefSeq" id="WP_005937300.1">
    <property type="nucleotide sequence ID" value="NZ_KB890335.1"/>
</dbReference>
<evidence type="ECO:0000313" key="3">
    <source>
        <dbReference type="Proteomes" id="UP000017831"/>
    </source>
</evidence>
<comment type="caution">
    <text evidence="2">The sequence shown here is derived from an EMBL/GenBank/DDBJ whole genome shotgun (WGS) entry which is preliminary data.</text>
</comment>
<dbReference type="GeneID" id="60063194"/>
<dbReference type="EMBL" id="AQHY01000008">
    <property type="protein sequence ID" value="EOA57699.1"/>
    <property type="molecule type" value="Genomic_DNA"/>
</dbReference>
<feature type="transmembrane region" description="Helical" evidence="1">
    <location>
        <begin position="296"/>
        <end position="321"/>
    </location>
</feature>
<organism evidence="2 3">
    <name type="scientific">Phocaeicola massiliensis B84634 = Timone 84634 = DSM 17679 = JCM 13223</name>
    <dbReference type="NCBI Taxonomy" id="1121098"/>
    <lineage>
        <taxon>Bacteria</taxon>
        <taxon>Pseudomonadati</taxon>
        <taxon>Bacteroidota</taxon>
        <taxon>Bacteroidia</taxon>
        <taxon>Bacteroidales</taxon>
        <taxon>Bacteroidaceae</taxon>
        <taxon>Phocaeicola</taxon>
    </lineage>
</organism>
<feature type="transmembrane region" description="Helical" evidence="1">
    <location>
        <begin position="92"/>
        <end position="113"/>
    </location>
</feature>
<feature type="transmembrane region" description="Helical" evidence="1">
    <location>
        <begin position="49"/>
        <end position="71"/>
    </location>
</feature>
<keyword evidence="1" id="KW-0812">Transmembrane</keyword>
<dbReference type="STRING" id="1121098.HMPREF1534_00762"/>
<feature type="transmembrane region" description="Helical" evidence="1">
    <location>
        <begin position="155"/>
        <end position="173"/>
    </location>
</feature>
<gene>
    <name evidence="2" type="ORF">HMPREF1534_00762</name>
</gene>
<dbReference type="AlphaFoldDB" id="U6RM62"/>
<protein>
    <recommendedName>
        <fullName evidence="4">Oligosaccharide repeat unit polymerase</fullName>
    </recommendedName>
</protein>
<evidence type="ECO:0000313" key="2">
    <source>
        <dbReference type="EMBL" id="EOA57699.1"/>
    </source>
</evidence>
<evidence type="ECO:0000256" key="1">
    <source>
        <dbReference type="SAM" id="Phobius"/>
    </source>
</evidence>
<reference evidence="2 3" key="1">
    <citation type="submission" date="2013-04" db="EMBL/GenBank/DDBJ databases">
        <title>The Genome Sequence of Bacteroides massiliensis DSM 17679.</title>
        <authorList>
            <consortium name="The Broad Institute Genomics Platform"/>
            <person name="Earl A."/>
            <person name="Ward D."/>
            <person name="Feldgarden M."/>
            <person name="Gevers D."/>
            <person name="Martens E."/>
            <person name="Fenner L."/>
            <person name="Roux V."/>
            <person name="Mallet M.N."/>
            <person name="Raoult D."/>
            <person name="Walker B."/>
            <person name="Young S."/>
            <person name="Zeng Q."/>
            <person name="Gargeya S."/>
            <person name="Fitzgerald M."/>
            <person name="Haas B."/>
            <person name="Abouelleil A."/>
            <person name="Allen A.W."/>
            <person name="Alvarado L."/>
            <person name="Arachchi H.M."/>
            <person name="Berlin A.M."/>
            <person name="Chapman S.B."/>
            <person name="Gainer-Dewar J."/>
            <person name="Goldberg J."/>
            <person name="Griggs A."/>
            <person name="Gujja S."/>
            <person name="Hansen M."/>
            <person name="Howarth C."/>
            <person name="Imamovic A."/>
            <person name="Ireland A."/>
            <person name="Larimer J."/>
            <person name="McCowan C."/>
            <person name="Murphy C."/>
            <person name="Pearson M."/>
            <person name="Poon T.W."/>
            <person name="Priest M."/>
            <person name="Roberts A."/>
            <person name="Saif S."/>
            <person name="Shea T."/>
            <person name="Sisk P."/>
            <person name="Sykes S."/>
            <person name="Wortman J."/>
            <person name="Nusbaum C."/>
            <person name="Birren B."/>
        </authorList>
    </citation>
    <scope>NUCLEOTIDE SEQUENCE [LARGE SCALE GENOMIC DNA]</scope>
    <source>
        <strain evidence="3">B84634 / Timone 84634 / DSM 17679 / JCM 13223</strain>
    </source>
</reference>
<sequence length="394" mass="45311">MKIRLYHNILFLIGFIYYLLLPLWIVVQGAFGDYPGMKSVYQYFSFDYVLSYCIIVTIFFISFYLGSFLPLKFIKKERSKPSIDLIISSRDLFIISLPFFFLGQYTIMANAGNLFQGYLVEYDDGFMGTISTINMVFLFLYIYSKGKLNVKNYFIDLYLVSSLVEFSIILLGMGSRMYILIPCVTCTLYFLDKGVISIKKVLVGGLIAVLFFLFIGIWRLGDSGFSIDSFLYIGIAEPVFTWISVESMFSSNELPLIAMPYNFFSSFLNFVPTLLFPNKAEFIQPITLNYDNPFGATSLLVSLIANFGILGSCFVLFLLGFFLTSLRLNGRTLFTKTYYYCICGIIPFQLFRDSIPIVNKMLFYNFLLFPFLLFSIEKLLCKKSIEVSYDENNS</sequence>
<keyword evidence="1" id="KW-0472">Membrane</keyword>
<feature type="transmembrane region" description="Helical" evidence="1">
    <location>
        <begin position="256"/>
        <end position="276"/>
    </location>
</feature>